<name>A0A0P7AWD7_9FLAO</name>
<dbReference type="EMBL" id="LDJX01000002">
    <property type="protein sequence ID" value="KPM32367.1"/>
    <property type="molecule type" value="Genomic_DNA"/>
</dbReference>
<protein>
    <submittedName>
        <fullName evidence="1">Uncharacterized protein</fullName>
    </submittedName>
</protein>
<dbReference type="AlphaFoldDB" id="A0A0P7AWD7"/>
<organism evidence="1 2">
    <name type="scientific">Croceitalea dokdonensis DOKDO 023</name>
    <dbReference type="NCBI Taxonomy" id="1300341"/>
    <lineage>
        <taxon>Bacteria</taxon>
        <taxon>Pseudomonadati</taxon>
        <taxon>Bacteroidota</taxon>
        <taxon>Flavobacteriia</taxon>
        <taxon>Flavobacteriales</taxon>
        <taxon>Flavobacteriaceae</taxon>
        <taxon>Croceitalea</taxon>
    </lineage>
</organism>
<evidence type="ECO:0000313" key="2">
    <source>
        <dbReference type="Proteomes" id="UP000050280"/>
    </source>
</evidence>
<accession>A0A0P7AWD7</accession>
<gene>
    <name evidence="1" type="ORF">I595_783</name>
</gene>
<evidence type="ECO:0000313" key="1">
    <source>
        <dbReference type="EMBL" id="KPM32367.1"/>
    </source>
</evidence>
<sequence length="54" mass="6448">MAQRGKSGILGNFYTKWWGFRVKNIVFINNRVKKWNKVEEKSIYLTLDKQIKTA</sequence>
<dbReference type="STRING" id="1300341.I595_783"/>
<proteinExistence type="predicted"/>
<dbReference type="Proteomes" id="UP000050280">
    <property type="component" value="Unassembled WGS sequence"/>
</dbReference>
<comment type="caution">
    <text evidence="1">The sequence shown here is derived from an EMBL/GenBank/DDBJ whole genome shotgun (WGS) entry which is preliminary data.</text>
</comment>
<reference evidence="1 2" key="1">
    <citation type="submission" date="2015-09" db="EMBL/GenBank/DDBJ databases">
        <title>Genome sequence of the marine flavobacterium Croceitalea dokdonensis DOKDO 023 that contains proton- and sodium-pumping rhodopsins.</title>
        <authorList>
            <person name="Kwon S.-K."/>
            <person name="Lee H.K."/>
            <person name="Kwak M.-J."/>
            <person name="Kim J.F."/>
        </authorList>
    </citation>
    <scope>NUCLEOTIDE SEQUENCE [LARGE SCALE GENOMIC DNA]</scope>
    <source>
        <strain evidence="1 2">DOKDO 023</strain>
    </source>
</reference>
<keyword evidence="2" id="KW-1185">Reference proteome</keyword>